<organism evidence="1">
    <name type="scientific">Ignavibacterium album</name>
    <dbReference type="NCBI Taxonomy" id="591197"/>
    <lineage>
        <taxon>Bacteria</taxon>
        <taxon>Pseudomonadati</taxon>
        <taxon>Ignavibacteriota</taxon>
        <taxon>Ignavibacteria</taxon>
        <taxon>Ignavibacteriales</taxon>
        <taxon>Ignavibacteriaceae</taxon>
        <taxon>Ignavibacterium</taxon>
    </lineage>
</organism>
<name>A0A7V2ZLB1_9BACT</name>
<accession>A0A7V2ZLB1</accession>
<proteinExistence type="predicted"/>
<dbReference type="EMBL" id="DSUJ01000008">
    <property type="protein sequence ID" value="HFI92025.1"/>
    <property type="molecule type" value="Genomic_DNA"/>
</dbReference>
<reference evidence="1" key="1">
    <citation type="journal article" date="2020" name="mSystems">
        <title>Genome- and Community-Level Interaction Insights into Carbon Utilization and Element Cycling Functions of Hydrothermarchaeota in Hydrothermal Sediment.</title>
        <authorList>
            <person name="Zhou Z."/>
            <person name="Liu Y."/>
            <person name="Xu W."/>
            <person name="Pan J."/>
            <person name="Luo Z.H."/>
            <person name="Li M."/>
        </authorList>
    </citation>
    <scope>NUCLEOTIDE SEQUENCE [LARGE SCALE GENOMIC DNA]</scope>
    <source>
        <strain evidence="1">SpSt-479</strain>
    </source>
</reference>
<comment type="caution">
    <text evidence="1">The sequence shown here is derived from an EMBL/GenBank/DDBJ whole genome shotgun (WGS) entry which is preliminary data.</text>
</comment>
<evidence type="ECO:0000313" key="1">
    <source>
        <dbReference type="EMBL" id="HFI92025.1"/>
    </source>
</evidence>
<protein>
    <submittedName>
        <fullName evidence="1">Uncharacterized protein</fullName>
    </submittedName>
</protein>
<sequence length="127" mass="14620">MSFIPDSKIQDTESLYRAFHYLEWNFKENRPNSEVFKSSSPLSVDRDGERNENDILIGFRSRKNFDKCGLVKHTAKTYRDYNTEPIPNPEESNIYHALVNGKGMIGTKKSHAKKLSKSAILVFHALI</sequence>
<gene>
    <name evidence="1" type="ORF">ENS31_10950</name>
</gene>
<dbReference type="AlphaFoldDB" id="A0A7V2ZLB1"/>